<evidence type="ECO:0000256" key="1">
    <source>
        <dbReference type="ARBA" id="ARBA00022574"/>
    </source>
</evidence>
<dbReference type="InterPro" id="IPR020472">
    <property type="entry name" value="WD40_PAC1"/>
</dbReference>
<keyword evidence="2" id="KW-0677">Repeat</keyword>
<feature type="repeat" description="WD" evidence="3">
    <location>
        <begin position="106"/>
        <end position="147"/>
    </location>
</feature>
<dbReference type="PRINTS" id="PR00320">
    <property type="entry name" value="GPROTEINBRPT"/>
</dbReference>
<dbReference type="SUPFAM" id="SSF50978">
    <property type="entry name" value="WD40 repeat-like"/>
    <property type="match status" value="1"/>
</dbReference>
<dbReference type="PANTHER" id="PTHR44324">
    <property type="entry name" value="WD40 REPEAT DOMAIN 95"/>
    <property type="match status" value="1"/>
</dbReference>
<dbReference type="Pfam" id="PF00400">
    <property type="entry name" value="WD40"/>
    <property type="match status" value="3"/>
</dbReference>
<evidence type="ECO:0000256" key="2">
    <source>
        <dbReference type="ARBA" id="ARBA00022737"/>
    </source>
</evidence>
<organism evidence="4 5">
    <name type="scientific">Rotaria sordida</name>
    <dbReference type="NCBI Taxonomy" id="392033"/>
    <lineage>
        <taxon>Eukaryota</taxon>
        <taxon>Metazoa</taxon>
        <taxon>Spiralia</taxon>
        <taxon>Gnathifera</taxon>
        <taxon>Rotifera</taxon>
        <taxon>Eurotatoria</taxon>
        <taxon>Bdelloidea</taxon>
        <taxon>Philodinida</taxon>
        <taxon>Philodinidae</taxon>
        <taxon>Rotaria</taxon>
    </lineage>
</organism>
<name>A0A814PN05_9BILA</name>
<dbReference type="PROSITE" id="PS00678">
    <property type="entry name" value="WD_REPEATS_1"/>
    <property type="match status" value="2"/>
</dbReference>
<dbReference type="InterPro" id="IPR036322">
    <property type="entry name" value="WD40_repeat_dom_sf"/>
</dbReference>
<proteinExistence type="predicted"/>
<gene>
    <name evidence="4" type="ORF">JXQ802_LOCUS19555</name>
</gene>
<dbReference type="PROSITE" id="PS50294">
    <property type="entry name" value="WD_REPEATS_REGION"/>
    <property type="match status" value="1"/>
</dbReference>
<dbReference type="Gene3D" id="2.130.10.10">
    <property type="entry name" value="YVTN repeat-like/Quinoprotein amine dehydrogenase"/>
    <property type="match status" value="2"/>
</dbReference>
<keyword evidence="5" id="KW-1185">Reference proteome</keyword>
<feature type="repeat" description="WD" evidence="3">
    <location>
        <begin position="63"/>
        <end position="104"/>
    </location>
</feature>
<reference evidence="4" key="1">
    <citation type="submission" date="2021-02" db="EMBL/GenBank/DDBJ databases">
        <authorList>
            <person name="Nowell W R."/>
        </authorList>
    </citation>
    <scope>NUCLEOTIDE SEQUENCE</scope>
</reference>
<evidence type="ECO:0000256" key="3">
    <source>
        <dbReference type="PROSITE-ProRule" id="PRU00221"/>
    </source>
</evidence>
<feature type="repeat" description="WD" evidence="3">
    <location>
        <begin position="362"/>
        <end position="396"/>
    </location>
</feature>
<sequence length="538" mass="61420">MVSEVWDLIEHTLLACVRSKVHKIRGDLQAVCYNPHTRCLLFASEQISFLNLKLRPYLHADVVVSHYEPVLGLLFIKEFKQIISCTESGVIRLWDFLTGRQVHEFRAHNGQAVTSMALDTTERRLITGSRDGTCCIWNVHNGQLLKIFKKPRDSLEITDVTFVVVNNNCSILAVGWDKHVNVFKDDREHIKQVCFPEDQFVGDSQYEGHKEDILCIDKSQGDLIATGDYGGTIIIWNMASKKIFACLKDTTEKSKNSEENGNDRVISRVTFIDSRFGRHDIANLIASGPYGHIHFWNIYKNGVLMAKFRPNKERMTTVTQIKLDPACCLLFAADSLGFLFIYEVEHYALKYESDPPRCVRTWRAHIDSVTGLEYIDQTQVLISSALDWTIRLWNLQGNFIGTFGQTIPWNLYDPATYQHPLVPLDVLTDPKSLPQNQQIVEEKDKASAPVPTIVIHKQAVIDDETIANNVRDTLDKLRHSHSAGFPGKRLRYFREKPPVSIRRDGSSHYQHLRFYPVDDNPPLSTTSNTVHFANTVKL</sequence>
<protein>
    <submittedName>
        <fullName evidence="4">Uncharacterized protein</fullName>
    </submittedName>
</protein>
<dbReference type="InterPro" id="IPR001680">
    <property type="entry name" value="WD40_rpt"/>
</dbReference>
<dbReference type="PANTHER" id="PTHR44324:SF4">
    <property type="entry name" value="WD40 REPEAT DOMAIN 95"/>
    <property type="match status" value="1"/>
</dbReference>
<dbReference type="SMART" id="SM00320">
    <property type="entry name" value="WD40"/>
    <property type="match status" value="6"/>
</dbReference>
<dbReference type="InterPro" id="IPR051242">
    <property type="entry name" value="WD-EF-hand_domain"/>
</dbReference>
<evidence type="ECO:0000313" key="4">
    <source>
        <dbReference type="EMBL" id="CAF1108236.1"/>
    </source>
</evidence>
<dbReference type="Proteomes" id="UP000663870">
    <property type="component" value="Unassembled WGS sequence"/>
</dbReference>
<dbReference type="AlphaFoldDB" id="A0A814PN05"/>
<accession>A0A814PN05</accession>
<comment type="caution">
    <text evidence="4">The sequence shown here is derived from an EMBL/GenBank/DDBJ whole genome shotgun (WGS) entry which is preliminary data.</text>
</comment>
<evidence type="ECO:0000313" key="5">
    <source>
        <dbReference type="Proteomes" id="UP000663870"/>
    </source>
</evidence>
<dbReference type="InterPro" id="IPR015943">
    <property type="entry name" value="WD40/YVTN_repeat-like_dom_sf"/>
</dbReference>
<dbReference type="EMBL" id="CAJNOL010000539">
    <property type="protein sequence ID" value="CAF1108236.1"/>
    <property type="molecule type" value="Genomic_DNA"/>
</dbReference>
<dbReference type="InterPro" id="IPR019775">
    <property type="entry name" value="WD40_repeat_CS"/>
</dbReference>
<keyword evidence="1 3" id="KW-0853">WD repeat</keyword>
<dbReference type="PROSITE" id="PS50082">
    <property type="entry name" value="WD_REPEATS_2"/>
    <property type="match status" value="3"/>
</dbReference>